<sequence>MPVTVTRKSQTRLDLRHFLDATMAICLSSIVTLATPPYQRDWPGIQDQIRHRLEWKWGLGKNCLKDHLAKFADPDHVLKDQTLLVFPDYNMYSALVGREQVEADRFPVVRESPIRALYKGAKSFEYLVVPVDPESTTPVRVLTLRVPPHVVYCTTLGKMAREYGSMTYTTWPSQGFAHRARERGDAA</sequence>
<proteinExistence type="predicted"/>
<evidence type="ECO:0000313" key="2">
    <source>
        <dbReference type="Proteomes" id="UP001218218"/>
    </source>
</evidence>
<protein>
    <submittedName>
        <fullName evidence="1">Uncharacterized protein</fullName>
    </submittedName>
</protein>
<accession>A0AAD6ZMU2</accession>
<dbReference type="Proteomes" id="UP001218218">
    <property type="component" value="Unassembled WGS sequence"/>
</dbReference>
<name>A0AAD6ZMU2_9AGAR</name>
<organism evidence="1 2">
    <name type="scientific">Mycena albidolilacea</name>
    <dbReference type="NCBI Taxonomy" id="1033008"/>
    <lineage>
        <taxon>Eukaryota</taxon>
        <taxon>Fungi</taxon>
        <taxon>Dikarya</taxon>
        <taxon>Basidiomycota</taxon>
        <taxon>Agaricomycotina</taxon>
        <taxon>Agaricomycetes</taxon>
        <taxon>Agaricomycetidae</taxon>
        <taxon>Agaricales</taxon>
        <taxon>Marasmiineae</taxon>
        <taxon>Mycenaceae</taxon>
        <taxon>Mycena</taxon>
    </lineage>
</organism>
<dbReference type="AlphaFoldDB" id="A0AAD6ZMU2"/>
<gene>
    <name evidence="1" type="ORF">DFH08DRAFT_315566</name>
</gene>
<dbReference type="EMBL" id="JARIHO010000038">
    <property type="protein sequence ID" value="KAJ7328767.1"/>
    <property type="molecule type" value="Genomic_DNA"/>
</dbReference>
<keyword evidence="2" id="KW-1185">Reference proteome</keyword>
<evidence type="ECO:0000313" key="1">
    <source>
        <dbReference type="EMBL" id="KAJ7328767.1"/>
    </source>
</evidence>
<reference evidence="1" key="1">
    <citation type="submission" date="2023-03" db="EMBL/GenBank/DDBJ databases">
        <title>Massive genome expansion in bonnet fungi (Mycena s.s.) driven by repeated elements and novel gene families across ecological guilds.</title>
        <authorList>
            <consortium name="Lawrence Berkeley National Laboratory"/>
            <person name="Harder C.B."/>
            <person name="Miyauchi S."/>
            <person name="Viragh M."/>
            <person name="Kuo A."/>
            <person name="Thoen E."/>
            <person name="Andreopoulos B."/>
            <person name="Lu D."/>
            <person name="Skrede I."/>
            <person name="Drula E."/>
            <person name="Henrissat B."/>
            <person name="Morin E."/>
            <person name="Kohler A."/>
            <person name="Barry K."/>
            <person name="LaButti K."/>
            <person name="Morin E."/>
            <person name="Salamov A."/>
            <person name="Lipzen A."/>
            <person name="Mereny Z."/>
            <person name="Hegedus B."/>
            <person name="Baldrian P."/>
            <person name="Stursova M."/>
            <person name="Weitz H."/>
            <person name="Taylor A."/>
            <person name="Grigoriev I.V."/>
            <person name="Nagy L.G."/>
            <person name="Martin F."/>
            <person name="Kauserud H."/>
        </authorList>
    </citation>
    <scope>NUCLEOTIDE SEQUENCE</scope>
    <source>
        <strain evidence="1">CBHHK002</strain>
    </source>
</reference>
<comment type="caution">
    <text evidence="1">The sequence shown here is derived from an EMBL/GenBank/DDBJ whole genome shotgun (WGS) entry which is preliminary data.</text>
</comment>